<dbReference type="InterPro" id="IPR011059">
    <property type="entry name" value="Metal-dep_hydrolase_composite"/>
</dbReference>
<proteinExistence type="predicted"/>
<dbReference type="SUPFAM" id="SSF51338">
    <property type="entry name" value="Composite domain of metallo-dependent hydrolases"/>
    <property type="match status" value="1"/>
</dbReference>
<evidence type="ECO:0000259" key="1">
    <source>
        <dbReference type="Pfam" id="PF07969"/>
    </source>
</evidence>
<dbReference type="InterPro" id="IPR033932">
    <property type="entry name" value="YtcJ-like"/>
</dbReference>
<dbReference type="Gene3D" id="3.20.20.140">
    <property type="entry name" value="Metal-dependent hydrolases"/>
    <property type="match status" value="1"/>
</dbReference>
<gene>
    <name evidence="2" type="ORF">GCM10022250_42240</name>
</gene>
<dbReference type="PANTHER" id="PTHR22642">
    <property type="entry name" value="IMIDAZOLONEPROPIONASE"/>
    <property type="match status" value="1"/>
</dbReference>
<name>A0ABP7YTF0_9FLAO</name>
<sequence length="629" mass="71009">MMKADLILFNGKIHSFNAETPNITAVAIKDGKFIAVGNDSDIMSFAYEETKIIDLQNKRVVPGINDSHIHLIRGGLNYNLELRWDGVPSLADALRMLKEQVDRTPNPQWVRVVGGWSEFQFAERRMPTLEEINAIAPDTPVFILHLYDRAIMNRAALRAVGYNKNTPAPPGGQIERDSNGEPTGLIIATPNAMILYSTLAKGPTLSYEHQINSTRHFMKELNRFGITSVIDAGGGFQNFPDDYKVVNELNEKKQLTVRIAYNLFTQKPKHEFEDFNDWIDTVKLYQGDDMYRHNGAGEMLVFSAADFEDFLQPRPDLPENMEAELEKVVRLLVENRWPFRLHATYNESITRFLNVFEKINQDVPFNGLPWIFDHAETIDERNIERVKALGGGIAVQSRMAYQGEYFTDRYGAKAAENTPPIKKMLEMEVPVGAGSDATRVSSYNPWVSMYWMTVGKTVGGLQLYTETRLNRQTALELYTRGSAWFSQEQNKKGDIKVGMFADLVVLDRDYFTIDDEDIKKIEADLTIVDGKIVYANGDFSSFSPPHIPILPDWSPTNIYNGYPVRSSLQSAIEKNTKADAKPKLTSQIHSCSGSCDVHAHSHDIARMSNVPVNNYNAFWGALGCSCFAF</sequence>
<dbReference type="EMBL" id="BAABAO010000015">
    <property type="protein sequence ID" value="GAA4141081.1"/>
    <property type="molecule type" value="Genomic_DNA"/>
</dbReference>
<dbReference type="InterPro" id="IPR013108">
    <property type="entry name" value="Amidohydro_3"/>
</dbReference>
<dbReference type="SUPFAM" id="SSF51556">
    <property type="entry name" value="Metallo-dependent hydrolases"/>
    <property type="match status" value="1"/>
</dbReference>
<dbReference type="Pfam" id="PF07969">
    <property type="entry name" value="Amidohydro_3"/>
    <property type="match status" value="1"/>
</dbReference>
<accession>A0ABP7YTF0</accession>
<dbReference type="Gene3D" id="3.10.310.70">
    <property type="match status" value="1"/>
</dbReference>
<protein>
    <submittedName>
        <fullName evidence="2">Amidohydrolase</fullName>
    </submittedName>
</protein>
<evidence type="ECO:0000313" key="2">
    <source>
        <dbReference type="EMBL" id="GAA4141081.1"/>
    </source>
</evidence>
<dbReference type="InterPro" id="IPR032466">
    <property type="entry name" value="Metal_Hydrolase"/>
</dbReference>
<evidence type="ECO:0000313" key="3">
    <source>
        <dbReference type="Proteomes" id="UP001501333"/>
    </source>
</evidence>
<feature type="domain" description="Amidohydrolase 3" evidence="1">
    <location>
        <begin position="51"/>
        <end position="534"/>
    </location>
</feature>
<keyword evidence="3" id="KW-1185">Reference proteome</keyword>
<dbReference type="CDD" id="cd01300">
    <property type="entry name" value="YtcJ_like"/>
    <property type="match status" value="1"/>
</dbReference>
<dbReference type="Gene3D" id="2.30.40.10">
    <property type="entry name" value="Urease, subunit C, domain 1"/>
    <property type="match status" value="1"/>
</dbReference>
<comment type="caution">
    <text evidence="2">The sequence shown here is derived from an EMBL/GenBank/DDBJ whole genome shotgun (WGS) entry which is preliminary data.</text>
</comment>
<organism evidence="2 3">
    <name type="scientific">Flavobacterium chungbukense</name>
    <dbReference type="NCBI Taxonomy" id="877464"/>
    <lineage>
        <taxon>Bacteria</taxon>
        <taxon>Pseudomonadati</taxon>
        <taxon>Bacteroidota</taxon>
        <taxon>Flavobacteriia</taxon>
        <taxon>Flavobacteriales</taxon>
        <taxon>Flavobacteriaceae</taxon>
        <taxon>Flavobacterium</taxon>
    </lineage>
</organism>
<reference evidence="3" key="1">
    <citation type="journal article" date="2019" name="Int. J. Syst. Evol. Microbiol.">
        <title>The Global Catalogue of Microorganisms (GCM) 10K type strain sequencing project: providing services to taxonomists for standard genome sequencing and annotation.</title>
        <authorList>
            <consortium name="The Broad Institute Genomics Platform"/>
            <consortium name="The Broad Institute Genome Sequencing Center for Infectious Disease"/>
            <person name="Wu L."/>
            <person name="Ma J."/>
        </authorList>
    </citation>
    <scope>NUCLEOTIDE SEQUENCE [LARGE SCALE GENOMIC DNA]</scope>
    <source>
        <strain evidence="3">JCM 17386</strain>
    </source>
</reference>
<dbReference type="PANTHER" id="PTHR22642:SF21">
    <property type="entry name" value="PERIPLASMIC PROTEIN"/>
    <property type="match status" value="1"/>
</dbReference>
<dbReference type="Proteomes" id="UP001501333">
    <property type="component" value="Unassembled WGS sequence"/>
</dbReference>